<evidence type="ECO:0000256" key="9">
    <source>
        <dbReference type="RuleBase" id="RU000673"/>
    </source>
</evidence>
<dbReference type="InterPro" id="IPR018171">
    <property type="entry name" value="Pept_tRNA_hydro_CS"/>
</dbReference>
<keyword evidence="3 8" id="KW-0378">Hydrolase</keyword>
<dbReference type="GO" id="GO:0072344">
    <property type="term" value="P:rescue of stalled ribosome"/>
    <property type="evidence" value="ECO:0007669"/>
    <property type="project" value="UniProtKB-UniRule"/>
</dbReference>
<comment type="function">
    <text evidence="8">Catalyzes the release of premature peptidyl moieties from peptidyl-tRNA molecules trapped in stalled 50S ribosomal subunits, and thus maintains levels of free tRNAs and 50S ribosomes.</text>
</comment>
<proteinExistence type="inferred from homology"/>
<evidence type="ECO:0000256" key="7">
    <source>
        <dbReference type="ARBA" id="ARBA00050038"/>
    </source>
</evidence>
<comment type="subcellular location">
    <subcellularLocation>
        <location evidence="8">Cytoplasm</location>
    </subcellularLocation>
</comment>
<evidence type="ECO:0000256" key="2">
    <source>
        <dbReference type="ARBA" id="ARBA00022555"/>
    </source>
</evidence>
<dbReference type="PANTHER" id="PTHR17224">
    <property type="entry name" value="PEPTIDYL-TRNA HYDROLASE"/>
    <property type="match status" value="1"/>
</dbReference>
<dbReference type="GO" id="GO:0004045">
    <property type="term" value="F:peptidyl-tRNA hydrolase activity"/>
    <property type="evidence" value="ECO:0007669"/>
    <property type="project" value="UniProtKB-UniRule"/>
</dbReference>
<evidence type="ECO:0000313" key="11">
    <source>
        <dbReference type="EMBL" id="HIX82719.1"/>
    </source>
</evidence>
<evidence type="ECO:0000256" key="5">
    <source>
        <dbReference type="ARBA" id="ARBA00038063"/>
    </source>
</evidence>
<feature type="binding site" evidence="8">
    <location>
        <position position="64"/>
    </location>
    <ligand>
        <name>tRNA</name>
        <dbReference type="ChEBI" id="CHEBI:17843"/>
    </ligand>
</feature>
<feature type="binding site" evidence="8">
    <location>
        <position position="66"/>
    </location>
    <ligand>
        <name>tRNA</name>
        <dbReference type="ChEBI" id="CHEBI:17843"/>
    </ligand>
</feature>
<organism evidence="11 12">
    <name type="scientific">Candidatus Erysipelatoclostridium merdavium</name>
    <dbReference type="NCBI Taxonomy" id="2838566"/>
    <lineage>
        <taxon>Bacteria</taxon>
        <taxon>Bacillati</taxon>
        <taxon>Bacillota</taxon>
        <taxon>Erysipelotrichia</taxon>
        <taxon>Erysipelotrichales</taxon>
        <taxon>Erysipelotrichales incertae sedis</taxon>
    </lineage>
</organism>
<dbReference type="Proteomes" id="UP000886724">
    <property type="component" value="Unassembled WGS sequence"/>
</dbReference>
<dbReference type="PROSITE" id="PS01196">
    <property type="entry name" value="PEPT_TRNA_HYDROL_2"/>
    <property type="match status" value="1"/>
</dbReference>
<dbReference type="InterPro" id="IPR001328">
    <property type="entry name" value="Pept_tRNA_hydro"/>
</dbReference>
<dbReference type="EC" id="3.1.1.29" evidence="1 8"/>
<dbReference type="Pfam" id="PF01195">
    <property type="entry name" value="Pept_tRNA_hydro"/>
    <property type="match status" value="1"/>
</dbReference>
<comment type="function">
    <text evidence="8">Hydrolyzes ribosome-free peptidyl-tRNAs (with 1 or more amino acids incorporated), which drop off the ribosome during protein synthesis, or as a result of ribosome stalling.</text>
</comment>
<evidence type="ECO:0000256" key="8">
    <source>
        <dbReference type="HAMAP-Rule" id="MF_00083"/>
    </source>
</evidence>
<dbReference type="GO" id="GO:0006515">
    <property type="term" value="P:protein quality control for misfolded or incompletely synthesized proteins"/>
    <property type="evidence" value="ECO:0007669"/>
    <property type="project" value="UniProtKB-UniRule"/>
</dbReference>
<accession>A0A9D1XNS1</accession>
<comment type="catalytic activity">
    <reaction evidence="6 8 9">
        <text>an N-acyl-L-alpha-aminoacyl-tRNA + H2O = an N-acyl-L-amino acid + a tRNA + H(+)</text>
        <dbReference type="Rhea" id="RHEA:54448"/>
        <dbReference type="Rhea" id="RHEA-COMP:10123"/>
        <dbReference type="Rhea" id="RHEA-COMP:13883"/>
        <dbReference type="ChEBI" id="CHEBI:15377"/>
        <dbReference type="ChEBI" id="CHEBI:15378"/>
        <dbReference type="ChEBI" id="CHEBI:59874"/>
        <dbReference type="ChEBI" id="CHEBI:78442"/>
        <dbReference type="ChEBI" id="CHEBI:138191"/>
        <dbReference type="EC" id="3.1.1.29"/>
    </reaction>
</comment>
<evidence type="ECO:0000256" key="6">
    <source>
        <dbReference type="ARBA" id="ARBA00048707"/>
    </source>
</evidence>
<comment type="similarity">
    <text evidence="5 8 10">Belongs to the PTH family.</text>
</comment>
<dbReference type="NCBIfam" id="TIGR00447">
    <property type="entry name" value="pth"/>
    <property type="match status" value="1"/>
</dbReference>
<name>A0A9D1XNS1_9FIRM</name>
<feature type="site" description="Discriminates between blocked and unblocked aminoacyl-tRNA" evidence="8">
    <location>
        <position position="9"/>
    </location>
</feature>
<dbReference type="CDD" id="cd00462">
    <property type="entry name" value="PTH"/>
    <property type="match status" value="1"/>
</dbReference>
<dbReference type="Gene3D" id="3.40.50.1470">
    <property type="entry name" value="Peptidyl-tRNA hydrolase"/>
    <property type="match status" value="1"/>
</dbReference>
<evidence type="ECO:0000256" key="3">
    <source>
        <dbReference type="ARBA" id="ARBA00022801"/>
    </source>
</evidence>
<dbReference type="FunFam" id="3.40.50.1470:FF:000001">
    <property type="entry name" value="Peptidyl-tRNA hydrolase"/>
    <property type="match status" value="1"/>
</dbReference>
<evidence type="ECO:0000313" key="12">
    <source>
        <dbReference type="Proteomes" id="UP000886724"/>
    </source>
</evidence>
<dbReference type="GO" id="GO:0000049">
    <property type="term" value="F:tRNA binding"/>
    <property type="evidence" value="ECO:0007669"/>
    <property type="project" value="UniProtKB-UniRule"/>
</dbReference>
<dbReference type="PANTHER" id="PTHR17224:SF1">
    <property type="entry name" value="PEPTIDYL-TRNA HYDROLASE"/>
    <property type="match status" value="1"/>
</dbReference>
<gene>
    <name evidence="8 11" type="primary">pth</name>
    <name evidence="11" type="ORF">H9980_12245</name>
</gene>
<reference evidence="11" key="1">
    <citation type="journal article" date="2021" name="PeerJ">
        <title>Extensive microbial diversity within the chicken gut microbiome revealed by metagenomics and culture.</title>
        <authorList>
            <person name="Gilroy R."/>
            <person name="Ravi A."/>
            <person name="Getino M."/>
            <person name="Pursley I."/>
            <person name="Horton D.L."/>
            <person name="Alikhan N.F."/>
            <person name="Baker D."/>
            <person name="Gharbi K."/>
            <person name="Hall N."/>
            <person name="Watson M."/>
            <person name="Adriaenssens E.M."/>
            <person name="Foster-Nyarko E."/>
            <person name="Jarju S."/>
            <person name="Secka A."/>
            <person name="Antonio M."/>
            <person name="Oren A."/>
            <person name="Chaudhuri R.R."/>
            <person name="La Ragione R."/>
            <person name="Hildebrand F."/>
            <person name="Pallen M.J."/>
        </authorList>
    </citation>
    <scope>NUCLEOTIDE SEQUENCE</scope>
    <source>
        <strain evidence="11">ChiGjej1B1-14440</strain>
    </source>
</reference>
<evidence type="ECO:0000256" key="10">
    <source>
        <dbReference type="RuleBase" id="RU004320"/>
    </source>
</evidence>
<evidence type="ECO:0000256" key="4">
    <source>
        <dbReference type="ARBA" id="ARBA00022884"/>
    </source>
</evidence>
<comment type="subunit">
    <text evidence="8">Monomer.</text>
</comment>
<comment type="caution">
    <text evidence="11">The sequence shown here is derived from an EMBL/GenBank/DDBJ whole genome shotgun (WGS) entry which is preliminary data.</text>
</comment>
<feature type="active site" description="Proton acceptor" evidence="8">
    <location>
        <position position="19"/>
    </location>
</feature>
<evidence type="ECO:0000256" key="1">
    <source>
        <dbReference type="ARBA" id="ARBA00013260"/>
    </source>
</evidence>
<reference evidence="11" key="2">
    <citation type="submission" date="2021-04" db="EMBL/GenBank/DDBJ databases">
        <authorList>
            <person name="Gilroy R."/>
        </authorList>
    </citation>
    <scope>NUCLEOTIDE SEQUENCE</scope>
    <source>
        <strain evidence="11">ChiGjej1B1-14440</strain>
    </source>
</reference>
<protein>
    <recommendedName>
        <fullName evidence="7 8">Peptidyl-tRNA hydrolase</fullName>
        <shortName evidence="8">Pth</shortName>
        <ecNumber evidence="1 8">3.1.1.29</ecNumber>
    </recommendedName>
</protein>
<keyword evidence="8" id="KW-0963">Cytoplasm</keyword>
<keyword evidence="2 8" id="KW-0820">tRNA-binding</keyword>
<dbReference type="EMBL" id="DXET01000277">
    <property type="protein sequence ID" value="HIX82719.1"/>
    <property type="molecule type" value="Genomic_DNA"/>
</dbReference>
<dbReference type="HAMAP" id="MF_00083">
    <property type="entry name" value="Pept_tRNA_hydro_bact"/>
    <property type="match status" value="1"/>
</dbReference>
<feature type="site" description="Stabilizes the basic form of H active site to accept a proton" evidence="8">
    <location>
        <position position="91"/>
    </location>
</feature>
<dbReference type="GO" id="GO:0005737">
    <property type="term" value="C:cytoplasm"/>
    <property type="evidence" value="ECO:0007669"/>
    <property type="project" value="UniProtKB-SubCell"/>
</dbReference>
<dbReference type="InterPro" id="IPR036416">
    <property type="entry name" value="Pept_tRNA_hydro_sf"/>
</dbReference>
<dbReference type="SUPFAM" id="SSF53178">
    <property type="entry name" value="Peptidyl-tRNA hydrolase-like"/>
    <property type="match status" value="1"/>
</dbReference>
<dbReference type="PROSITE" id="PS01195">
    <property type="entry name" value="PEPT_TRNA_HYDROL_1"/>
    <property type="match status" value="1"/>
</dbReference>
<feature type="binding site" evidence="8">
    <location>
        <position position="14"/>
    </location>
    <ligand>
        <name>tRNA</name>
        <dbReference type="ChEBI" id="CHEBI:17843"/>
    </ligand>
</feature>
<sequence>MKLIVGLGNPGKEYEATRHNCGFMVIDALADKLNVTVDQKKFKSLYTKFKYHGEDVILLKPQTYMNLSGEAVIAAMNFFKIDIDDILVIYDDLDMPVGKLRLRKSGSAGGHNGIKNIISHVSSQNFKRIRVGIDRHPYIKVVDYVLSKFTKEETAAINEGIDRACDAVIDCLDHDFDYAMNHYN</sequence>
<keyword evidence="4 8" id="KW-0694">RNA-binding</keyword>
<feature type="binding site" evidence="8">
    <location>
        <position position="112"/>
    </location>
    <ligand>
        <name>tRNA</name>
        <dbReference type="ChEBI" id="CHEBI:17843"/>
    </ligand>
</feature>
<dbReference type="AlphaFoldDB" id="A0A9D1XNS1"/>